<evidence type="ECO:0000313" key="1">
    <source>
        <dbReference type="EMBL" id="MBP2244968.1"/>
    </source>
</evidence>
<comment type="caution">
    <text evidence="1">The sequence shown here is derived from an EMBL/GenBank/DDBJ whole genome shotgun (WGS) entry which is preliminary data.</text>
</comment>
<reference evidence="1 2" key="1">
    <citation type="submission" date="2021-03" db="EMBL/GenBank/DDBJ databases">
        <title>Genomic Encyclopedia of Type Strains, Phase IV (KMG-IV): sequencing the most valuable type-strain genomes for metagenomic binning, comparative biology and taxonomic classification.</title>
        <authorList>
            <person name="Goeker M."/>
        </authorList>
    </citation>
    <scope>NUCLEOTIDE SEQUENCE [LARGE SCALE GENOMIC DNA]</scope>
    <source>
        <strain evidence="1 2">DSM 21292</strain>
    </source>
</reference>
<name>A0ABS4RQ06_PAEXY</name>
<accession>A0ABS4RQ06</accession>
<dbReference type="Proteomes" id="UP000810207">
    <property type="component" value="Unassembled WGS sequence"/>
</dbReference>
<organism evidence="1 2">
    <name type="scientific">Paenibacillus xylanexedens</name>
    <dbReference type="NCBI Taxonomy" id="528191"/>
    <lineage>
        <taxon>Bacteria</taxon>
        <taxon>Bacillati</taxon>
        <taxon>Bacillota</taxon>
        <taxon>Bacilli</taxon>
        <taxon>Bacillales</taxon>
        <taxon>Paenibacillaceae</taxon>
        <taxon>Paenibacillus</taxon>
    </lineage>
</organism>
<dbReference type="EMBL" id="JAGIKV010000004">
    <property type="protein sequence ID" value="MBP2244968.1"/>
    <property type="molecule type" value="Genomic_DNA"/>
</dbReference>
<sequence length="70" mass="7790">MTSHTEPLNIEQLLFDAAANFVKQRYPQGWGGAGAVYTEAGSLLISIAPEVITMPRIYVWKQGLIWKPTN</sequence>
<gene>
    <name evidence="1" type="ORF">J2Z28_001581</name>
</gene>
<protein>
    <submittedName>
        <fullName evidence="1">Uncharacterized protein</fullName>
    </submittedName>
</protein>
<proteinExistence type="predicted"/>
<keyword evidence="2" id="KW-1185">Reference proteome</keyword>
<evidence type="ECO:0000313" key="2">
    <source>
        <dbReference type="Proteomes" id="UP000810207"/>
    </source>
</evidence>